<name>A0A1H9P5P6_9SPHI</name>
<dbReference type="PANTHER" id="PTHR34220">
    <property type="entry name" value="SENSOR HISTIDINE KINASE YPDA"/>
    <property type="match status" value="1"/>
</dbReference>
<evidence type="ECO:0000313" key="1">
    <source>
        <dbReference type="EMBL" id="SER43149.1"/>
    </source>
</evidence>
<dbReference type="STRING" id="390241.SAMN04488023_10931"/>
<dbReference type="EMBL" id="FOGG01000009">
    <property type="protein sequence ID" value="SER43149.1"/>
    <property type="molecule type" value="Genomic_DNA"/>
</dbReference>
<sequence>MSLSDLLRYQLYDSARPEVLLTSDIHFLNDCLNLEKIRRDHFDFTISKEGQISGIQVPPFLFITFVENAIKHSLDPDHISYVQVYFHIIGSILIFTCINSKPVKEMRADNPGGLGLINVKRRLELLFGTKHELLINETEDLYTVKLTIKL</sequence>
<reference evidence="1 2" key="1">
    <citation type="submission" date="2016-10" db="EMBL/GenBank/DDBJ databases">
        <authorList>
            <person name="de Groot N.N."/>
        </authorList>
    </citation>
    <scope>NUCLEOTIDE SEQUENCE [LARGE SCALE GENOMIC DNA]</scope>
    <source>
        <strain evidence="1 2">DSM 18610</strain>
    </source>
</reference>
<gene>
    <name evidence="1" type="ORF">SAMN04488023_10931</name>
</gene>
<dbReference type="InterPro" id="IPR050640">
    <property type="entry name" value="Bact_2-comp_sensor_kinase"/>
</dbReference>
<dbReference type="InterPro" id="IPR036890">
    <property type="entry name" value="HATPase_C_sf"/>
</dbReference>
<dbReference type="OrthoDB" id="9792992at2"/>
<dbReference type="Gene3D" id="3.30.565.10">
    <property type="entry name" value="Histidine kinase-like ATPase, C-terminal domain"/>
    <property type="match status" value="1"/>
</dbReference>
<evidence type="ECO:0000313" key="2">
    <source>
        <dbReference type="Proteomes" id="UP000199572"/>
    </source>
</evidence>
<dbReference type="AlphaFoldDB" id="A0A1H9P5P6"/>
<keyword evidence="2" id="KW-1185">Reference proteome</keyword>
<organism evidence="1 2">
    <name type="scientific">Pedobacter rhizosphaerae</name>
    <dbReference type="NCBI Taxonomy" id="390241"/>
    <lineage>
        <taxon>Bacteria</taxon>
        <taxon>Pseudomonadati</taxon>
        <taxon>Bacteroidota</taxon>
        <taxon>Sphingobacteriia</taxon>
        <taxon>Sphingobacteriales</taxon>
        <taxon>Sphingobacteriaceae</taxon>
        <taxon>Pedobacter</taxon>
    </lineage>
</organism>
<accession>A0A1H9P5P6</accession>
<dbReference type="Proteomes" id="UP000199572">
    <property type="component" value="Unassembled WGS sequence"/>
</dbReference>
<evidence type="ECO:0008006" key="3">
    <source>
        <dbReference type="Google" id="ProtNLM"/>
    </source>
</evidence>
<protein>
    <recommendedName>
        <fullName evidence="3">GHKL domain-containing protein</fullName>
    </recommendedName>
</protein>
<dbReference type="SUPFAM" id="SSF55874">
    <property type="entry name" value="ATPase domain of HSP90 chaperone/DNA topoisomerase II/histidine kinase"/>
    <property type="match status" value="1"/>
</dbReference>
<dbReference type="PANTHER" id="PTHR34220:SF7">
    <property type="entry name" value="SENSOR HISTIDINE KINASE YPDA"/>
    <property type="match status" value="1"/>
</dbReference>
<proteinExistence type="predicted"/>